<evidence type="ECO:0000313" key="2">
    <source>
        <dbReference type="EMBL" id="PPK71327.1"/>
    </source>
</evidence>
<accession>A0A2S6H1N7</accession>
<gene>
    <name evidence="2" type="ORF">CLV40_101516</name>
</gene>
<dbReference type="Proteomes" id="UP000239203">
    <property type="component" value="Unassembled WGS sequence"/>
</dbReference>
<evidence type="ECO:0000313" key="3">
    <source>
        <dbReference type="Proteomes" id="UP000239203"/>
    </source>
</evidence>
<dbReference type="AlphaFoldDB" id="A0A2S6H1N7"/>
<proteinExistence type="predicted"/>
<protein>
    <submittedName>
        <fullName evidence="2">Uncharacterized protein</fullName>
    </submittedName>
</protein>
<name>A0A2S6H1N7_9PSEU</name>
<reference evidence="2 3" key="1">
    <citation type="submission" date="2018-02" db="EMBL/GenBank/DDBJ databases">
        <title>Genomic Encyclopedia of Archaeal and Bacterial Type Strains, Phase II (KMG-II): from individual species to whole genera.</title>
        <authorList>
            <person name="Goeker M."/>
        </authorList>
    </citation>
    <scope>NUCLEOTIDE SEQUENCE [LARGE SCALE GENOMIC DNA]</scope>
    <source>
        <strain evidence="2 3">YU 961-1</strain>
    </source>
</reference>
<comment type="caution">
    <text evidence="2">The sequence shown here is derived from an EMBL/GenBank/DDBJ whole genome shotgun (WGS) entry which is preliminary data.</text>
</comment>
<dbReference type="EMBL" id="PTIX01000001">
    <property type="protein sequence ID" value="PPK71327.1"/>
    <property type="molecule type" value="Genomic_DNA"/>
</dbReference>
<keyword evidence="3" id="KW-1185">Reference proteome</keyword>
<evidence type="ECO:0000256" key="1">
    <source>
        <dbReference type="SAM" id="MobiDB-lite"/>
    </source>
</evidence>
<feature type="region of interest" description="Disordered" evidence="1">
    <location>
        <begin position="21"/>
        <end position="93"/>
    </location>
</feature>
<organism evidence="2 3">
    <name type="scientific">Actinokineospora auranticolor</name>
    <dbReference type="NCBI Taxonomy" id="155976"/>
    <lineage>
        <taxon>Bacteria</taxon>
        <taxon>Bacillati</taxon>
        <taxon>Actinomycetota</taxon>
        <taxon>Actinomycetes</taxon>
        <taxon>Pseudonocardiales</taxon>
        <taxon>Pseudonocardiaceae</taxon>
        <taxon>Actinokineospora</taxon>
    </lineage>
</organism>
<dbReference type="RefSeq" id="WP_104476447.1">
    <property type="nucleotide sequence ID" value="NZ_CP154825.1"/>
</dbReference>
<feature type="compositionally biased region" description="Basic and acidic residues" evidence="1">
    <location>
        <begin position="67"/>
        <end position="82"/>
    </location>
</feature>
<sequence>MSGGFTLSAVVPRVHRTWREADGSGRTEVEWAEPEFENGTDPGGWASPRAGTGSENWQPGGRATSFGDRRPPSTVAELDRYPRRPNPPDDIGPIKTLVAVTDLLRERVLTPPERAATLELLGRLPDVRYQGATTDRIGRAAEAFSMDSACAGLPTRYTLLVSPDSGEFLGNEQLLTTSAGSLNVTVPAVIEYETYVHADFR</sequence>